<name>A0A6G7XBT2_9MICO</name>
<dbReference type="InterPro" id="IPR006094">
    <property type="entry name" value="Oxid_FAD_bind_N"/>
</dbReference>
<keyword evidence="7" id="KW-1185">Reference proteome</keyword>
<organism evidence="6 7">
    <name type="scientific">Leucobacter viscericola</name>
    <dbReference type="NCBI Taxonomy" id="2714935"/>
    <lineage>
        <taxon>Bacteria</taxon>
        <taxon>Bacillati</taxon>
        <taxon>Actinomycetota</taxon>
        <taxon>Actinomycetes</taxon>
        <taxon>Micrococcales</taxon>
        <taxon>Microbacteriaceae</taxon>
        <taxon>Leucobacter</taxon>
    </lineage>
</organism>
<comment type="cofactor">
    <cofactor evidence="1">
        <name>FAD</name>
        <dbReference type="ChEBI" id="CHEBI:57692"/>
    </cofactor>
</comment>
<dbReference type="InterPro" id="IPR051914">
    <property type="entry name" value="FAD-linked_OxidoTrans_Type4"/>
</dbReference>
<dbReference type="Gene3D" id="1.10.45.10">
    <property type="entry name" value="Vanillyl-alcohol Oxidase, Chain A, domain 4"/>
    <property type="match status" value="1"/>
</dbReference>
<dbReference type="Gene3D" id="3.30.465.10">
    <property type="match status" value="1"/>
</dbReference>
<dbReference type="InterPro" id="IPR004113">
    <property type="entry name" value="FAD-bd_oxidored_4_C"/>
</dbReference>
<dbReference type="EMBL" id="CP049863">
    <property type="protein sequence ID" value="QIK61828.1"/>
    <property type="molecule type" value="Genomic_DNA"/>
</dbReference>
<proteinExistence type="predicted"/>
<dbReference type="PANTHER" id="PTHR42934:SF2">
    <property type="entry name" value="GLYCOLATE OXIDASE SUBUNIT GLCD"/>
    <property type="match status" value="1"/>
</dbReference>
<evidence type="ECO:0000313" key="7">
    <source>
        <dbReference type="Proteomes" id="UP000502677"/>
    </source>
</evidence>
<dbReference type="GO" id="GO:0016491">
    <property type="term" value="F:oxidoreductase activity"/>
    <property type="evidence" value="ECO:0007669"/>
    <property type="project" value="UniProtKB-KW"/>
</dbReference>
<dbReference type="SUPFAM" id="SSF55103">
    <property type="entry name" value="FAD-linked oxidases, C-terminal domain"/>
    <property type="match status" value="1"/>
</dbReference>
<dbReference type="InterPro" id="IPR016169">
    <property type="entry name" value="FAD-bd_PCMH_sub2"/>
</dbReference>
<gene>
    <name evidence="6" type="ORF">G7068_00315</name>
</gene>
<reference evidence="6 7" key="1">
    <citation type="submission" date="2020-03" db="EMBL/GenBank/DDBJ databases">
        <title>Leucobacter sp. nov., isolated from beetles.</title>
        <authorList>
            <person name="Hyun D.-W."/>
            <person name="Bae J.-W."/>
        </authorList>
    </citation>
    <scope>NUCLEOTIDE SEQUENCE [LARGE SCALE GENOMIC DNA]</scope>
    <source>
        <strain evidence="6 7">HDW9C</strain>
    </source>
</reference>
<evidence type="ECO:0000256" key="4">
    <source>
        <dbReference type="ARBA" id="ARBA00023002"/>
    </source>
</evidence>
<evidence type="ECO:0000313" key="6">
    <source>
        <dbReference type="EMBL" id="QIK61828.1"/>
    </source>
</evidence>
<dbReference type="Pfam" id="PF02913">
    <property type="entry name" value="FAD-oxidase_C"/>
    <property type="match status" value="1"/>
</dbReference>
<dbReference type="InterPro" id="IPR016171">
    <property type="entry name" value="Vanillyl_alc_oxidase_C-sub2"/>
</dbReference>
<evidence type="ECO:0000259" key="5">
    <source>
        <dbReference type="PROSITE" id="PS51387"/>
    </source>
</evidence>
<dbReference type="Proteomes" id="UP000502677">
    <property type="component" value="Chromosome"/>
</dbReference>
<dbReference type="KEGG" id="lvi:G7068_00315"/>
<dbReference type="PANTHER" id="PTHR42934">
    <property type="entry name" value="GLYCOLATE OXIDASE SUBUNIT GLCD"/>
    <property type="match status" value="1"/>
</dbReference>
<evidence type="ECO:0000256" key="2">
    <source>
        <dbReference type="ARBA" id="ARBA00022630"/>
    </source>
</evidence>
<keyword evidence="4" id="KW-0560">Oxidoreductase</keyword>
<dbReference type="AlphaFoldDB" id="A0A6G7XBT2"/>
<dbReference type="InterPro" id="IPR036318">
    <property type="entry name" value="FAD-bd_PCMH-like_sf"/>
</dbReference>
<protein>
    <submittedName>
        <fullName evidence="6">FAD-binding protein</fullName>
    </submittedName>
</protein>
<dbReference type="GO" id="GO:0071949">
    <property type="term" value="F:FAD binding"/>
    <property type="evidence" value="ECO:0007669"/>
    <property type="project" value="InterPro"/>
</dbReference>
<dbReference type="SUPFAM" id="SSF56176">
    <property type="entry name" value="FAD-binding/transporter-associated domain-like"/>
    <property type="match status" value="1"/>
</dbReference>
<evidence type="ECO:0000256" key="1">
    <source>
        <dbReference type="ARBA" id="ARBA00001974"/>
    </source>
</evidence>
<keyword evidence="3" id="KW-0274">FAD</keyword>
<dbReference type="PROSITE" id="PS51257">
    <property type="entry name" value="PROKAR_LIPOPROTEIN"/>
    <property type="match status" value="1"/>
</dbReference>
<feature type="domain" description="FAD-binding PCMH-type" evidence="5">
    <location>
        <begin position="84"/>
        <end position="263"/>
    </location>
</feature>
<dbReference type="Gene3D" id="3.30.70.2740">
    <property type="match status" value="1"/>
</dbReference>
<dbReference type="PROSITE" id="PS51387">
    <property type="entry name" value="FAD_PCMH"/>
    <property type="match status" value="1"/>
</dbReference>
<evidence type="ECO:0000256" key="3">
    <source>
        <dbReference type="ARBA" id="ARBA00022827"/>
    </source>
</evidence>
<dbReference type="Pfam" id="PF01565">
    <property type="entry name" value="FAD_binding_4"/>
    <property type="match status" value="1"/>
</dbReference>
<dbReference type="InterPro" id="IPR016166">
    <property type="entry name" value="FAD-bd_PCMH"/>
</dbReference>
<sequence>MQIARGAGSIPTGSACCGRKRHDIIFPRADSLKSRGAAQNAAPQLDEEISVEELDILHRALGSRLVIEAAEVAKYARDSSRELAMGTAQAVVLAESTVDVSAALSWANAAKVPVSVRGAGTGLAGGAVAYEGGLIISLERMNRILSLDVPNRLAVVEPGVITADLDAAAHQHGLFFPPDPASARTSTIGGNIATNAGGLRCVSHGVTSDAIAALEVVLADGRVMHTGAQTRKNVVGFDLTSLLVGSEGTLGVITAATVRLKPVAPGTPRTFRASFPTLESAGDAVTAIVNGAAQPEVLELMDALSVEVVESYFPSGLVVPAGAMLVGQTVGLDAQAKAAAITQTCLDAGADEVEISESDSLLEARRLSNPALNARGLKLSCDVGVPIAALSEVFRGIGEISRQHGLRVSTVAHAGDGNLHSAVEALDTPEGIRAADAVLDDITRLAFSLGGTISGEHGIGSVKRHELPWQLDAVTLDVQRAIKRALDPHGILTPDRAI</sequence>
<keyword evidence="2" id="KW-0285">Flavoprotein</keyword>
<accession>A0A6G7XBT2</accession>
<dbReference type="InterPro" id="IPR016164">
    <property type="entry name" value="FAD-linked_Oxase-like_C"/>
</dbReference>